<dbReference type="PANTHER" id="PTHR24198">
    <property type="entry name" value="ANKYRIN REPEAT AND PROTEIN KINASE DOMAIN-CONTAINING PROTEIN"/>
    <property type="match status" value="1"/>
</dbReference>
<accession>A0A8S3U065</accession>
<proteinExistence type="predicted"/>
<comment type="caution">
    <text evidence="4">The sequence shown here is derived from an EMBL/GenBank/DDBJ whole genome shotgun (WGS) entry which is preliminary data.</text>
</comment>
<keyword evidence="1" id="KW-0677">Repeat</keyword>
<dbReference type="PANTHER" id="PTHR24198:SF165">
    <property type="entry name" value="ANKYRIN REPEAT-CONTAINING PROTEIN-RELATED"/>
    <property type="match status" value="1"/>
</dbReference>
<name>A0A8S3U065_MYTED</name>
<dbReference type="AlphaFoldDB" id="A0A8S3U065"/>
<organism evidence="4 5">
    <name type="scientific">Mytilus edulis</name>
    <name type="common">Blue mussel</name>
    <dbReference type="NCBI Taxonomy" id="6550"/>
    <lineage>
        <taxon>Eukaryota</taxon>
        <taxon>Metazoa</taxon>
        <taxon>Spiralia</taxon>
        <taxon>Lophotrochozoa</taxon>
        <taxon>Mollusca</taxon>
        <taxon>Bivalvia</taxon>
        <taxon>Autobranchia</taxon>
        <taxon>Pteriomorphia</taxon>
        <taxon>Mytilida</taxon>
        <taxon>Mytiloidea</taxon>
        <taxon>Mytilidae</taxon>
        <taxon>Mytilinae</taxon>
        <taxon>Mytilus</taxon>
    </lineage>
</organism>
<dbReference type="SMART" id="SM00248">
    <property type="entry name" value="ANK"/>
    <property type="match status" value="4"/>
</dbReference>
<dbReference type="OrthoDB" id="7464126at2759"/>
<evidence type="ECO:0000313" key="4">
    <source>
        <dbReference type="EMBL" id="CAG2234418.1"/>
    </source>
</evidence>
<dbReference type="PROSITE" id="PS50088">
    <property type="entry name" value="ANK_REPEAT"/>
    <property type="match status" value="2"/>
</dbReference>
<reference evidence="4" key="1">
    <citation type="submission" date="2021-03" db="EMBL/GenBank/DDBJ databases">
        <authorList>
            <person name="Bekaert M."/>
        </authorList>
    </citation>
    <scope>NUCLEOTIDE SEQUENCE</scope>
</reference>
<feature type="repeat" description="ANK" evidence="3">
    <location>
        <begin position="45"/>
        <end position="74"/>
    </location>
</feature>
<dbReference type="InterPro" id="IPR002110">
    <property type="entry name" value="Ankyrin_rpt"/>
</dbReference>
<gene>
    <name evidence="4" type="ORF">MEDL_47038</name>
</gene>
<dbReference type="SUPFAM" id="SSF48403">
    <property type="entry name" value="Ankyrin repeat"/>
    <property type="match status" value="1"/>
</dbReference>
<evidence type="ECO:0000256" key="3">
    <source>
        <dbReference type="PROSITE-ProRule" id="PRU00023"/>
    </source>
</evidence>
<keyword evidence="2 3" id="KW-0040">ANK repeat</keyword>
<dbReference type="PROSITE" id="PS50297">
    <property type="entry name" value="ANK_REP_REGION"/>
    <property type="match status" value="2"/>
</dbReference>
<dbReference type="InterPro" id="IPR036770">
    <property type="entry name" value="Ankyrin_rpt-contain_sf"/>
</dbReference>
<evidence type="ECO:0000313" key="5">
    <source>
        <dbReference type="Proteomes" id="UP000683360"/>
    </source>
</evidence>
<dbReference type="Pfam" id="PF12796">
    <property type="entry name" value="Ank_2"/>
    <property type="match status" value="2"/>
</dbReference>
<dbReference type="Proteomes" id="UP000683360">
    <property type="component" value="Unassembled WGS sequence"/>
</dbReference>
<sequence length="202" mass="22601">MGADINKTGTLGFTPLHLSCDTMCDPAVLDLLLKNKPCINKRMYDGSTPLLFALYENNREAVKVLLSHSADCNIGFYDSQAIKEKLKEANRLTGNSNVNEENAWLQWLTKRCLSSVVDYVNQELNTVIDIIGGATPVHLMCFTNDIDMIRLLLERNPDINIRKEDGSTPLFVACMFGFIDIAKYFLNTAPTEIFAGMTEQVL</sequence>
<keyword evidence="5" id="KW-1185">Reference proteome</keyword>
<evidence type="ECO:0000256" key="1">
    <source>
        <dbReference type="ARBA" id="ARBA00022737"/>
    </source>
</evidence>
<evidence type="ECO:0000256" key="2">
    <source>
        <dbReference type="ARBA" id="ARBA00023043"/>
    </source>
</evidence>
<dbReference type="Gene3D" id="1.25.40.20">
    <property type="entry name" value="Ankyrin repeat-containing domain"/>
    <property type="match status" value="2"/>
</dbReference>
<protein>
    <submittedName>
        <fullName evidence="4">ANK</fullName>
    </submittedName>
</protein>
<dbReference type="EMBL" id="CAJPWZ010002240">
    <property type="protein sequence ID" value="CAG2234418.1"/>
    <property type="molecule type" value="Genomic_DNA"/>
</dbReference>
<feature type="repeat" description="ANK" evidence="3">
    <location>
        <begin position="132"/>
        <end position="164"/>
    </location>
</feature>